<dbReference type="RefSeq" id="WP_168442327.1">
    <property type="nucleotide sequence ID" value="NZ_CAAHFG010000002.1"/>
</dbReference>
<dbReference type="EMBL" id="CAAHFG010000002">
    <property type="protein sequence ID" value="VGO14704.1"/>
    <property type="molecule type" value="Genomic_DNA"/>
</dbReference>
<dbReference type="Proteomes" id="UP000366872">
    <property type="component" value="Unassembled WGS sequence"/>
</dbReference>
<dbReference type="GO" id="GO:0006351">
    <property type="term" value="P:DNA-templated transcription"/>
    <property type="evidence" value="ECO:0007669"/>
    <property type="project" value="TreeGrafter"/>
</dbReference>
<protein>
    <submittedName>
        <fullName evidence="3">Uncharacterized protein</fullName>
    </submittedName>
</protein>
<dbReference type="AlphaFoldDB" id="A0A6C2U5D0"/>
<dbReference type="InterPro" id="IPR048846">
    <property type="entry name" value="PaaX-like_central"/>
</dbReference>
<name>A0A6C2U5D0_PONDE</name>
<dbReference type="Pfam" id="PF08223">
    <property type="entry name" value="PaaX_C"/>
    <property type="match status" value="1"/>
</dbReference>
<accession>A0A6C2U5D0</accession>
<sequence length="249" mass="28548">MELLELSALFLSRGGWALLNRSCYPSDKAFRSAKSRLLKQGLVAARSTGGEAPRLHLTETGQNVIPIYFHPEKRWGRSWNKIWYMLVYDVPEVDRKYRNVLRQFLKRKHLGQLQQSVWITPDDIRPDFDDLAQATNIDAFAYLFESRSVLGLPSRQIVEDSWNFEQLRQRQEHFRDVTQKNIALLQSDLHAPADISQLLRASLSAYHAAMIDDPLLPSALLPHDYAGKQAHEAHRALLLEIDKQAGCCS</sequence>
<dbReference type="Gene3D" id="3.30.70.2650">
    <property type="match status" value="1"/>
</dbReference>
<gene>
    <name evidence="3" type="ORF">PDESU_03272</name>
</gene>
<dbReference type="PANTHER" id="PTHR30319:SF1">
    <property type="entry name" value="TRANSCRIPTIONAL REPRESSOR PAAX"/>
    <property type="match status" value="1"/>
</dbReference>
<reference evidence="3 4" key="1">
    <citation type="submission" date="2019-04" db="EMBL/GenBank/DDBJ databases">
        <authorList>
            <person name="Van Vliet M D."/>
        </authorList>
    </citation>
    <scope>NUCLEOTIDE SEQUENCE [LARGE SCALE GENOMIC DNA]</scope>
    <source>
        <strain evidence="3 4">F1</strain>
    </source>
</reference>
<keyword evidence="4" id="KW-1185">Reference proteome</keyword>
<dbReference type="Pfam" id="PF20803">
    <property type="entry name" value="PaaX_M"/>
    <property type="match status" value="1"/>
</dbReference>
<dbReference type="PANTHER" id="PTHR30319">
    <property type="entry name" value="PHENYLACETIC ACID REGULATOR-RELATED TRANSCRIPTIONAL REPRESSOR"/>
    <property type="match status" value="1"/>
</dbReference>
<organism evidence="3 4">
    <name type="scientific">Pontiella desulfatans</name>
    <dbReference type="NCBI Taxonomy" id="2750659"/>
    <lineage>
        <taxon>Bacteria</taxon>
        <taxon>Pseudomonadati</taxon>
        <taxon>Kiritimatiellota</taxon>
        <taxon>Kiritimatiellia</taxon>
        <taxon>Kiritimatiellales</taxon>
        <taxon>Pontiellaceae</taxon>
        <taxon>Pontiella</taxon>
    </lineage>
</organism>
<proteinExistence type="predicted"/>
<evidence type="ECO:0000259" key="1">
    <source>
        <dbReference type="Pfam" id="PF08223"/>
    </source>
</evidence>
<evidence type="ECO:0000313" key="4">
    <source>
        <dbReference type="Proteomes" id="UP000366872"/>
    </source>
</evidence>
<feature type="domain" description="Transcriptional repressor PaaX-like central Cas2-like" evidence="2">
    <location>
        <begin position="77"/>
        <end position="157"/>
    </location>
</feature>
<evidence type="ECO:0000313" key="3">
    <source>
        <dbReference type="EMBL" id="VGO14704.1"/>
    </source>
</evidence>
<evidence type="ECO:0000259" key="2">
    <source>
        <dbReference type="Pfam" id="PF20803"/>
    </source>
</evidence>
<feature type="domain" description="Transcriptional repressor PaaX-like C-terminal" evidence="1">
    <location>
        <begin position="162"/>
        <end position="245"/>
    </location>
</feature>
<dbReference type="InterPro" id="IPR013225">
    <property type="entry name" value="PaaX_C"/>
</dbReference>